<evidence type="ECO:0000256" key="1">
    <source>
        <dbReference type="SAM" id="MobiDB-lite"/>
    </source>
</evidence>
<protein>
    <submittedName>
        <fullName evidence="2">Uncharacterized protein</fullName>
    </submittedName>
</protein>
<proteinExistence type="predicted"/>
<feature type="region of interest" description="Disordered" evidence="1">
    <location>
        <begin position="96"/>
        <end position="205"/>
    </location>
</feature>
<evidence type="ECO:0000313" key="2">
    <source>
        <dbReference type="EMBL" id="KKL74128.1"/>
    </source>
</evidence>
<sequence length="364" mass="43235">MTSYNKEDEINLMEKRLKFITTYTQNNEKNLRTYTGGITLIGFLIKKHPKKDIPFTDEKGNQKILTSQGFDVFLGNVQQSAIKKDLLINKNGINIEVSPPKVKNDQSQNNQQYNQQQYNPQQQQQQQQQYNPQQHNQQPQQQHNQQLQQYNQQQNQQPQQQNQQPQQHNQQPQQHNQQQQQYNPQQHNQQQQNQQPQQQNQQQQFESQNLYGFTDNQINEIYDDINNSTDIPKYYKLYSWTTQRFSTLSDDINSIREFEMISLNGIKAKALTPTGKYTEYGIFLNVASIERYSNISLLDLYHIESFSEIFSNTWLSKCTDEYLEQENRYDRNNIIVINVNQPIDFAKSWEEKYIVINFIPCNTS</sequence>
<feature type="compositionally biased region" description="Low complexity" evidence="1">
    <location>
        <begin position="108"/>
        <end position="204"/>
    </location>
</feature>
<dbReference type="AlphaFoldDB" id="A0A0F9EJ53"/>
<gene>
    <name evidence="2" type="ORF">LCGC14_2067990</name>
</gene>
<comment type="caution">
    <text evidence="2">The sequence shown here is derived from an EMBL/GenBank/DDBJ whole genome shotgun (WGS) entry which is preliminary data.</text>
</comment>
<organism evidence="2">
    <name type="scientific">marine sediment metagenome</name>
    <dbReference type="NCBI Taxonomy" id="412755"/>
    <lineage>
        <taxon>unclassified sequences</taxon>
        <taxon>metagenomes</taxon>
        <taxon>ecological metagenomes</taxon>
    </lineage>
</organism>
<accession>A0A0F9EJ53</accession>
<reference evidence="2" key="1">
    <citation type="journal article" date="2015" name="Nature">
        <title>Complex archaea that bridge the gap between prokaryotes and eukaryotes.</title>
        <authorList>
            <person name="Spang A."/>
            <person name="Saw J.H."/>
            <person name="Jorgensen S.L."/>
            <person name="Zaremba-Niedzwiedzka K."/>
            <person name="Martijn J."/>
            <person name="Lind A.E."/>
            <person name="van Eijk R."/>
            <person name="Schleper C."/>
            <person name="Guy L."/>
            <person name="Ettema T.J."/>
        </authorList>
    </citation>
    <scope>NUCLEOTIDE SEQUENCE</scope>
</reference>
<dbReference type="EMBL" id="LAZR01024749">
    <property type="protein sequence ID" value="KKL74128.1"/>
    <property type="molecule type" value="Genomic_DNA"/>
</dbReference>
<name>A0A0F9EJ53_9ZZZZ</name>